<evidence type="ECO:0000256" key="1">
    <source>
        <dbReference type="ARBA" id="ARBA00022729"/>
    </source>
</evidence>
<feature type="domain" description="AprE-like long alpha-helical hairpin" evidence="6">
    <location>
        <begin position="184"/>
        <end position="372"/>
    </location>
</feature>
<dbReference type="AlphaFoldDB" id="A0A0C6FS60"/>
<evidence type="ECO:0000259" key="6">
    <source>
        <dbReference type="Pfam" id="PF25994"/>
    </source>
</evidence>
<keyword evidence="2" id="KW-0175">Coiled coil</keyword>
<dbReference type="PANTHER" id="PTHR33619:SF3">
    <property type="entry name" value="POLYSACCHARIDE EXPORT PROTEIN GFCE-RELATED"/>
    <property type="match status" value="1"/>
</dbReference>
<protein>
    <submittedName>
        <fullName evidence="7">Polysaccharide export protein</fullName>
    </submittedName>
</protein>
<dbReference type="STRING" id="270351.Maq22A_c27285"/>
<gene>
    <name evidence="7" type="primary">wza</name>
    <name evidence="7" type="ORF">Maq22A_c27285</name>
</gene>
<dbReference type="KEGG" id="maqu:Maq22A_c27285"/>
<dbReference type="Pfam" id="PF10531">
    <property type="entry name" value="SLBB"/>
    <property type="match status" value="1"/>
</dbReference>
<evidence type="ECO:0000256" key="3">
    <source>
        <dbReference type="SAM" id="MobiDB-lite"/>
    </source>
</evidence>
<dbReference type="PANTHER" id="PTHR33619">
    <property type="entry name" value="POLYSACCHARIDE EXPORT PROTEIN GFCE-RELATED"/>
    <property type="match status" value="1"/>
</dbReference>
<sequence>MSTGRRPDAAASEGGPRAGRGQTPGKAGAPRSPGPRIAVAAGLWAALLPLASGRALAEYRLGTGDIVEVAIFGMADYRRRVTVNIDGTVSLPFLGEAKAAGLSLADLRKAVTTGLEASGTVRNPDVTVELVEHRPFYISGDVARPGAQPYRPGMTVRHAVAVAGGYDALRFRAENPLLAAPEMQSQYDSHWVEFVRRKARVLSLQAEIDEGDTVDLAVLRQAPVDPRVIDQIASLETRDLATRAANFRKERQAIQALVAQTKTSVAGLERSLRESQATVEQQVQSIERTAGNAARGLSPTYRLEEERRAVALLKGQQTDATSRLAQARRELAELERRLDRTVDEHRSALLQNLQATVVEMERERAQVRSAGERLLYTGALKAQLRGTGRAPDIVIHRKGADGTVRLAVEEGTEIQPDDVIEVVIRPDQLVVGAKAGALADAAR</sequence>
<evidence type="ECO:0000313" key="8">
    <source>
        <dbReference type="Proteomes" id="UP000061432"/>
    </source>
</evidence>
<dbReference type="InterPro" id="IPR049712">
    <property type="entry name" value="Poly_export"/>
</dbReference>
<dbReference type="RefSeq" id="WP_060849058.1">
    <property type="nucleotide sequence ID" value="NZ_AP014704.1"/>
</dbReference>
<dbReference type="Gene3D" id="3.30.1950.10">
    <property type="entry name" value="wza like domain"/>
    <property type="match status" value="1"/>
</dbReference>
<evidence type="ECO:0000259" key="4">
    <source>
        <dbReference type="Pfam" id="PF02563"/>
    </source>
</evidence>
<name>A0A0C6FS60_9HYPH</name>
<proteinExistence type="predicted"/>
<evidence type="ECO:0000256" key="2">
    <source>
        <dbReference type="SAM" id="Coils"/>
    </source>
</evidence>
<dbReference type="GO" id="GO:0015159">
    <property type="term" value="F:polysaccharide transmembrane transporter activity"/>
    <property type="evidence" value="ECO:0007669"/>
    <property type="project" value="InterPro"/>
</dbReference>
<feature type="region of interest" description="Disordered" evidence="3">
    <location>
        <begin position="1"/>
        <end position="33"/>
    </location>
</feature>
<feature type="domain" description="Polysaccharide export protein N-terminal" evidence="4">
    <location>
        <begin position="57"/>
        <end position="130"/>
    </location>
</feature>
<dbReference type="Pfam" id="PF25994">
    <property type="entry name" value="HH_AprE"/>
    <property type="match status" value="1"/>
</dbReference>
<dbReference type="InterPro" id="IPR019554">
    <property type="entry name" value="Soluble_ligand-bd"/>
</dbReference>
<evidence type="ECO:0000259" key="5">
    <source>
        <dbReference type="Pfam" id="PF10531"/>
    </source>
</evidence>
<dbReference type="InterPro" id="IPR003715">
    <property type="entry name" value="Poly_export_N"/>
</dbReference>
<dbReference type="InterPro" id="IPR058781">
    <property type="entry name" value="HH_AprE-like"/>
</dbReference>
<dbReference type="EMBL" id="AP014704">
    <property type="protein sequence ID" value="BAQ48294.1"/>
    <property type="molecule type" value="Genomic_DNA"/>
</dbReference>
<dbReference type="Proteomes" id="UP000061432">
    <property type="component" value="Chromosome"/>
</dbReference>
<feature type="domain" description="Soluble ligand binding" evidence="5">
    <location>
        <begin position="136"/>
        <end position="166"/>
    </location>
</feature>
<feature type="coiled-coil region" evidence="2">
    <location>
        <begin position="317"/>
        <end position="370"/>
    </location>
</feature>
<dbReference type="PATRIC" id="fig|270351.10.peg.5231"/>
<accession>A0A0C6FS60</accession>
<organism evidence="7 8">
    <name type="scientific">Methylobacterium aquaticum</name>
    <dbReference type="NCBI Taxonomy" id="270351"/>
    <lineage>
        <taxon>Bacteria</taxon>
        <taxon>Pseudomonadati</taxon>
        <taxon>Pseudomonadota</taxon>
        <taxon>Alphaproteobacteria</taxon>
        <taxon>Hyphomicrobiales</taxon>
        <taxon>Methylobacteriaceae</taxon>
        <taxon>Methylobacterium</taxon>
    </lineage>
</organism>
<keyword evidence="1" id="KW-0732">Signal</keyword>
<reference evidence="8" key="2">
    <citation type="submission" date="2015-01" db="EMBL/GenBank/DDBJ databases">
        <title>Complete genome sequence of Methylobacterium aquaticum strain 22A.</title>
        <authorList>
            <person name="Tani A."/>
            <person name="Ogura Y."/>
            <person name="Hayashi T."/>
        </authorList>
    </citation>
    <scope>NUCLEOTIDE SEQUENCE [LARGE SCALE GENOMIC DNA]</scope>
    <source>
        <strain evidence="8">MA-22A</strain>
    </source>
</reference>
<evidence type="ECO:0000313" key="7">
    <source>
        <dbReference type="EMBL" id="BAQ48294.1"/>
    </source>
</evidence>
<reference evidence="7 8" key="1">
    <citation type="journal article" date="2015" name="Genome Announc.">
        <title>Complete Genome Sequence of Methylobacterium aquaticum Strain 22A, Isolated from Racomitrium japonicum Moss.</title>
        <authorList>
            <person name="Tani A."/>
            <person name="Ogura Y."/>
            <person name="Hayashi T."/>
            <person name="Kimbara K."/>
        </authorList>
    </citation>
    <scope>NUCLEOTIDE SEQUENCE [LARGE SCALE GENOMIC DNA]</scope>
    <source>
        <strain evidence="7 8">MA-22A</strain>
    </source>
</reference>
<dbReference type="Pfam" id="PF02563">
    <property type="entry name" value="Poly_export"/>
    <property type="match status" value="1"/>
</dbReference>
<dbReference type="OrthoDB" id="9798876at2"/>